<dbReference type="AlphaFoldDB" id="A0A2P2MYS1"/>
<sequence length="31" mass="3445">MPPNSSTCVISSAMRGPEQYKHQLLLIEGQE</sequence>
<evidence type="ECO:0000313" key="1">
    <source>
        <dbReference type="EMBL" id="MBX35381.1"/>
    </source>
</evidence>
<reference evidence="1" key="1">
    <citation type="submission" date="2018-02" db="EMBL/GenBank/DDBJ databases">
        <title>Rhizophora mucronata_Transcriptome.</title>
        <authorList>
            <person name="Meera S.P."/>
            <person name="Sreeshan A."/>
            <person name="Augustine A."/>
        </authorList>
    </citation>
    <scope>NUCLEOTIDE SEQUENCE</scope>
    <source>
        <tissue evidence="1">Leaf</tissue>
    </source>
</reference>
<protein>
    <submittedName>
        <fullName evidence="1">Uncharacterized protein</fullName>
    </submittedName>
</protein>
<organism evidence="1">
    <name type="scientific">Rhizophora mucronata</name>
    <name type="common">Asiatic mangrove</name>
    <dbReference type="NCBI Taxonomy" id="61149"/>
    <lineage>
        <taxon>Eukaryota</taxon>
        <taxon>Viridiplantae</taxon>
        <taxon>Streptophyta</taxon>
        <taxon>Embryophyta</taxon>
        <taxon>Tracheophyta</taxon>
        <taxon>Spermatophyta</taxon>
        <taxon>Magnoliopsida</taxon>
        <taxon>eudicotyledons</taxon>
        <taxon>Gunneridae</taxon>
        <taxon>Pentapetalae</taxon>
        <taxon>rosids</taxon>
        <taxon>fabids</taxon>
        <taxon>Malpighiales</taxon>
        <taxon>Rhizophoraceae</taxon>
        <taxon>Rhizophora</taxon>
    </lineage>
</organism>
<accession>A0A2P2MYS1</accession>
<name>A0A2P2MYS1_RHIMU</name>
<dbReference type="EMBL" id="GGEC01054897">
    <property type="protein sequence ID" value="MBX35381.1"/>
    <property type="molecule type" value="Transcribed_RNA"/>
</dbReference>
<proteinExistence type="predicted"/>